<dbReference type="Pfam" id="PF19613">
    <property type="entry name" value="DUF6118"/>
    <property type="match status" value="1"/>
</dbReference>
<dbReference type="Proteomes" id="UP001273531">
    <property type="component" value="Unassembled WGS sequence"/>
</dbReference>
<comment type="caution">
    <text evidence="1">The sequence shown here is derived from an EMBL/GenBank/DDBJ whole genome shotgun (WGS) entry which is preliminary data.</text>
</comment>
<dbReference type="EMBL" id="JAWJEJ010000001">
    <property type="protein sequence ID" value="MDV3456356.1"/>
    <property type="molecule type" value="Genomic_DNA"/>
</dbReference>
<protein>
    <submittedName>
        <fullName evidence="1">DUF6118 family protein</fullName>
    </submittedName>
</protein>
<keyword evidence="2" id="KW-1185">Reference proteome</keyword>
<proteinExistence type="predicted"/>
<gene>
    <name evidence="1" type="ORF">RZN05_05125</name>
</gene>
<sequence>MASAINASTQKLWIIGTATAALVVRFAFGTVVPTRIAQSVPESWHRPEQRAADVLQRGEWDAGMRLLQVADPARLRAMEKAALIVKDNASALADCHNRAEELQRRVQCKIAVGIPSTDRPANRESVPRQ</sequence>
<organism evidence="1 2">
    <name type="scientific">Sphingomonas agrestis</name>
    <dbReference type="NCBI Taxonomy" id="3080540"/>
    <lineage>
        <taxon>Bacteria</taxon>
        <taxon>Pseudomonadati</taxon>
        <taxon>Pseudomonadota</taxon>
        <taxon>Alphaproteobacteria</taxon>
        <taxon>Sphingomonadales</taxon>
        <taxon>Sphingomonadaceae</taxon>
        <taxon>Sphingomonas</taxon>
    </lineage>
</organism>
<evidence type="ECO:0000313" key="1">
    <source>
        <dbReference type="EMBL" id="MDV3456356.1"/>
    </source>
</evidence>
<dbReference type="InterPro" id="IPR046121">
    <property type="entry name" value="DUF6118"/>
</dbReference>
<reference evidence="1 2" key="1">
    <citation type="submission" date="2023-10" db="EMBL/GenBank/DDBJ databases">
        <title>Sphingomonas sp. HF-S4 16S ribosomal RNA gene Genome sequencing and assembly.</title>
        <authorList>
            <person name="Lee H."/>
        </authorList>
    </citation>
    <scope>NUCLEOTIDE SEQUENCE [LARGE SCALE GENOMIC DNA]</scope>
    <source>
        <strain evidence="1 2">HF-S4</strain>
    </source>
</reference>
<dbReference type="RefSeq" id="WP_317225542.1">
    <property type="nucleotide sequence ID" value="NZ_JAWJEJ010000001.1"/>
</dbReference>
<evidence type="ECO:0000313" key="2">
    <source>
        <dbReference type="Proteomes" id="UP001273531"/>
    </source>
</evidence>
<name>A0ABU3Y4Z6_9SPHN</name>
<accession>A0ABU3Y4Z6</accession>